<dbReference type="EMBL" id="SDMP01000001">
    <property type="protein sequence ID" value="RYR75582.1"/>
    <property type="molecule type" value="Genomic_DNA"/>
</dbReference>
<organism evidence="1 2">
    <name type="scientific">Arachis hypogaea</name>
    <name type="common">Peanut</name>
    <dbReference type="NCBI Taxonomy" id="3818"/>
    <lineage>
        <taxon>Eukaryota</taxon>
        <taxon>Viridiplantae</taxon>
        <taxon>Streptophyta</taxon>
        <taxon>Embryophyta</taxon>
        <taxon>Tracheophyta</taxon>
        <taxon>Spermatophyta</taxon>
        <taxon>Magnoliopsida</taxon>
        <taxon>eudicotyledons</taxon>
        <taxon>Gunneridae</taxon>
        <taxon>Pentapetalae</taxon>
        <taxon>rosids</taxon>
        <taxon>fabids</taxon>
        <taxon>Fabales</taxon>
        <taxon>Fabaceae</taxon>
        <taxon>Papilionoideae</taxon>
        <taxon>50 kb inversion clade</taxon>
        <taxon>dalbergioids sensu lato</taxon>
        <taxon>Dalbergieae</taxon>
        <taxon>Pterocarpus clade</taxon>
        <taxon>Arachis</taxon>
    </lineage>
</organism>
<dbReference type="AlphaFoldDB" id="A0A445EJR2"/>
<evidence type="ECO:0000313" key="1">
    <source>
        <dbReference type="EMBL" id="RYR75582.1"/>
    </source>
</evidence>
<proteinExistence type="predicted"/>
<keyword evidence="2" id="KW-1185">Reference proteome</keyword>
<gene>
    <name evidence="1" type="ORF">Ahy_A01g000138</name>
</gene>
<comment type="caution">
    <text evidence="1">The sequence shown here is derived from an EMBL/GenBank/DDBJ whole genome shotgun (WGS) entry which is preliminary data.</text>
</comment>
<dbReference type="Proteomes" id="UP000289738">
    <property type="component" value="Chromosome A01"/>
</dbReference>
<evidence type="ECO:0000313" key="2">
    <source>
        <dbReference type="Proteomes" id="UP000289738"/>
    </source>
</evidence>
<evidence type="ECO:0008006" key="3">
    <source>
        <dbReference type="Google" id="ProtNLM"/>
    </source>
</evidence>
<reference evidence="1 2" key="1">
    <citation type="submission" date="2019-01" db="EMBL/GenBank/DDBJ databases">
        <title>Sequencing of cultivated peanut Arachis hypogaea provides insights into genome evolution and oil improvement.</title>
        <authorList>
            <person name="Chen X."/>
        </authorList>
    </citation>
    <scope>NUCLEOTIDE SEQUENCE [LARGE SCALE GENOMIC DNA]</scope>
    <source>
        <strain evidence="2">cv. Fuhuasheng</strain>
        <tissue evidence="1">Leaves</tissue>
    </source>
</reference>
<sequence>MCRATEHSQHNLDACVSLLLSWAYYRIPLLRPDGFKTRRFSLVERGDNMLRHYRRMLNGVGILYVDWTSYTDLQLQGVVPPGIAKAKASAAVVCSLLCSAIIE</sequence>
<accession>A0A445EJR2</accession>
<protein>
    <recommendedName>
        <fullName evidence="3">Aminotransferase-like plant mobile domain-containing protein</fullName>
    </recommendedName>
</protein>
<name>A0A445EJR2_ARAHY</name>